<protein>
    <submittedName>
        <fullName evidence="2">Uncharacterized protein</fullName>
    </submittedName>
</protein>
<evidence type="ECO:0000313" key="2">
    <source>
        <dbReference type="WBParaSite" id="nRc.2.0.1.t06773-RA"/>
    </source>
</evidence>
<reference evidence="2" key="1">
    <citation type="submission" date="2022-11" db="UniProtKB">
        <authorList>
            <consortium name="WormBaseParasite"/>
        </authorList>
    </citation>
    <scope>IDENTIFICATION</scope>
</reference>
<keyword evidence="1" id="KW-1185">Reference proteome</keyword>
<name>A0A915HZA8_ROMCU</name>
<organism evidence="1 2">
    <name type="scientific">Romanomermis culicivorax</name>
    <name type="common">Nematode worm</name>
    <dbReference type="NCBI Taxonomy" id="13658"/>
    <lineage>
        <taxon>Eukaryota</taxon>
        <taxon>Metazoa</taxon>
        <taxon>Ecdysozoa</taxon>
        <taxon>Nematoda</taxon>
        <taxon>Enoplea</taxon>
        <taxon>Dorylaimia</taxon>
        <taxon>Mermithida</taxon>
        <taxon>Mermithoidea</taxon>
        <taxon>Mermithidae</taxon>
        <taxon>Romanomermis</taxon>
    </lineage>
</organism>
<dbReference type="Proteomes" id="UP000887565">
    <property type="component" value="Unplaced"/>
</dbReference>
<dbReference type="AlphaFoldDB" id="A0A915HZA8"/>
<sequence length="73" mass="8351">MYIRAETACLKLSRGNLYTGGLFHQPLATYRLANKCLAMCQNQNGTNYIQSKHPDQMIWDKDELDPDDDMVLA</sequence>
<proteinExistence type="predicted"/>
<evidence type="ECO:0000313" key="1">
    <source>
        <dbReference type="Proteomes" id="UP000887565"/>
    </source>
</evidence>
<accession>A0A915HZA8</accession>
<dbReference type="WBParaSite" id="nRc.2.0.1.t06773-RA">
    <property type="protein sequence ID" value="nRc.2.0.1.t06773-RA"/>
    <property type="gene ID" value="nRc.2.0.1.g06773"/>
</dbReference>